<accession>A0ABT3Q939</accession>
<evidence type="ECO:0000259" key="1">
    <source>
        <dbReference type="PROSITE" id="PS51725"/>
    </source>
</evidence>
<dbReference type="RefSeq" id="WP_166122484.1">
    <property type="nucleotide sequence ID" value="NZ_JAPIUX010000014.1"/>
</dbReference>
<dbReference type="PANTHER" id="PTHR33336:SF3">
    <property type="entry name" value="ABM DOMAIN-CONTAINING PROTEIN"/>
    <property type="match status" value="1"/>
</dbReference>
<dbReference type="Pfam" id="PF03992">
    <property type="entry name" value="ABM"/>
    <property type="match status" value="1"/>
</dbReference>
<gene>
    <name evidence="2" type="ORF">OQ252_10455</name>
</gene>
<dbReference type="InterPro" id="IPR007138">
    <property type="entry name" value="ABM_dom"/>
</dbReference>
<dbReference type="PROSITE" id="PS51725">
    <property type="entry name" value="ABM"/>
    <property type="match status" value="1"/>
</dbReference>
<dbReference type="InterPro" id="IPR050744">
    <property type="entry name" value="AI-2_Isomerase_LsrG"/>
</dbReference>
<dbReference type="EMBL" id="JAPIUX010000014">
    <property type="protein sequence ID" value="MCX2561813.1"/>
    <property type="molecule type" value="Genomic_DNA"/>
</dbReference>
<feature type="domain" description="ABM" evidence="1">
    <location>
        <begin position="5"/>
        <end position="94"/>
    </location>
</feature>
<dbReference type="PANTHER" id="PTHR33336">
    <property type="entry name" value="QUINOL MONOOXYGENASE YGIN-RELATED"/>
    <property type="match status" value="1"/>
</dbReference>
<proteinExistence type="predicted"/>
<name>A0ABT3Q939_9PROT</name>
<evidence type="ECO:0000313" key="2">
    <source>
        <dbReference type="EMBL" id="MCX2561813.1"/>
    </source>
</evidence>
<keyword evidence="2" id="KW-0560">Oxidoreductase</keyword>
<dbReference type="SUPFAM" id="SSF54909">
    <property type="entry name" value="Dimeric alpha+beta barrel"/>
    <property type="match status" value="1"/>
</dbReference>
<keyword evidence="3" id="KW-1185">Reference proteome</keyword>
<comment type="caution">
    <text evidence="2">The sequence shown here is derived from an EMBL/GenBank/DDBJ whole genome shotgun (WGS) entry which is preliminary data.</text>
</comment>
<dbReference type="Gene3D" id="3.30.70.100">
    <property type="match status" value="1"/>
</dbReference>
<protein>
    <submittedName>
        <fullName evidence="2">Quinol monooxygenase</fullName>
    </submittedName>
</protein>
<dbReference type="Proteomes" id="UP001526446">
    <property type="component" value="Unassembled WGS sequence"/>
</dbReference>
<evidence type="ECO:0000313" key="3">
    <source>
        <dbReference type="Proteomes" id="UP001526446"/>
    </source>
</evidence>
<organism evidence="2 3">
    <name type="scientific">Acetobacter farinalis</name>
    <dbReference type="NCBI Taxonomy" id="1260984"/>
    <lineage>
        <taxon>Bacteria</taxon>
        <taxon>Pseudomonadati</taxon>
        <taxon>Pseudomonadota</taxon>
        <taxon>Alphaproteobacteria</taxon>
        <taxon>Acetobacterales</taxon>
        <taxon>Acetobacteraceae</taxon>
        <taxon>Acetobacter</taxon>
    </lineage>
</organism>
<sequence>MSEDITIVALLHAKPGAEQQVAQAMQACVAPSRLEAGNLSYVPQQDQNDARMFMFVEHWDSHKSFEQHLETPHFKALIAAVQDLLVTPPAVHVLKPLAAH</sequence>
<dbReference type="InterPro" id="IPR011008">
    <property type="entry name" value="Dimeric_a/b-barrel"/>
</dbReference>
<keyword evidence="2" id="KW-0503">Monooxygenase</keyword>
<reference evidence="2 3" key="1">
    <citation type="submission" date="2022-11" db="EMBL/GenBank/DDBJ databases">
        <title>Genome sequencing of Acetobacter type strain.</title>
        <authorList>
            <person name="Heo J."/>
            <person name="Lee D."/>
            <person name="Han B.-H."/>
            <person name="Hong S.-B."/>
            <person name="Kwon S.-W."/>
        </authorList>
    </citation>
    <scope>NUCLEOTIDE SEQUENCE [LARGE SCALE GENOMIC DNA]</scope>
    <source>
        <strain evidence="2 3">KACC 21251</strain>
    </source>
</reference>
<dbReference type="GO" id="GO:0004497">
    <property type="term" value="F:monooxygenase activity"/>
    <property type="evidence" value="ECO:0007669"/>
    <property type="project" value="UniProtKB-KW"/>
</dbReference>